<dbReference type="EMBL" id="DSTX01000002">
    <property type="protein sequence ID" value="HFK20269.1"/>
    <property type="molecule type" value="Genomic_DNA"/>
</dbReference>
<dbReference type="PANTHER" id="PTHR43221:SF1">
    <property type="entry name" value="PROTEASE HTPX"/>
    <property type="match status" value="1"/>
</dbReference>
<evidence type="ECO:0000256" key="1">
    <source>
        <dbReference type="ARBA" id="ARBA00001947"/>
    </source>
</evidence>
<keyword evidence="8" id="KW-0862">Zinc</keyword>
<dbReference type="GO" id="GO:0005886">
    <property type="term" value="C:plasma membrane"/>
    <property type="evidence" value="ECO:0007669"/>
    <property type="project" value="UniProtKB-SubCell"/>
</dbReference>
<evidence type="ECO:0000313" key="14">
    <source>
        <dbReference type="EMBL" id="HFK20269.1"/>
    </source>
</evidence>
<reference evidence="14" key="1">
    <citation type="journal article" date="2020" name="mSystems">
        <title>Genome- and Community-Level Interaction Insights into Carbon Utilization and Element Cycling Functions of Hydrothermarchaeota in Hydrothermal Sediment.</title>
        <authorList>
            <person name="Zhou Z."/>
            <person name="Liu Y."/>
            <person name="Xu W."/>
            <person name="Pan J."/>
            <person name="Luo Z.H."/>
            <person name="Li M."/>
        </authorList>
    </citation>
    <scope>NUCLEOTIDE SEQUENCE [LARGE SCALE GENOMIC DNA]</scope>
    <source>
        <strain evidence="14">SpSt-468</strain>
    </source>
</reference>
<feature type="transmembrane region" description="Helical" evidence="12">
    <location>
        <begin position="149"/>
        <end position="173"/>
    </location>
</feature>
<keyword evidence="7" id="KW-0378">Hydrolase</keyword>
<comment type="subcellular location">
    <subcellularLocation>
        <location evidence="2">Cell membrane</location>
        <topology evidence="2">Multi-pass membrane protein</topology>
    </subcellularLocation>
</comment>
<evidence type="ECO:0000256" key="6">
    <source>
        <dbReference type="ARBA" id="ARBA00022723"/>
    </source>
</evidence>
<evidence type="ECO:0000259" key="13">
    <source>
        <dbReference type="Pfam" id="PF01435"/>
    </source>
</evidence>
<keyword evidence="9 12" id="KW-1133">Transmembrane helix</keyword>
<evidence type="ECO:0000256" key="2">
    <source>
        <dbReference type="ARBA" id="ARBA00004651"/>
    </source>
</evidence>
<evidence type="ECO:0000256" key="8">
    <source>
        <dbReference type="ARBA" id="ARBA00022833"/>
    </source>
</evidence>
<dbReference type="GO" id="GO:0006508">
    <property type="term" value="P:proteolysis"/>
    <property type="evidence" value="ECO:0007669"/>
    <property type="project" value="UniProtKB-KW"/>
</dbReference>
<evidence type="ECO:0000256" key="3">
    <source>
        <dbReference type="ARBA" id="ARBA00022475"/>
    </source>
</evidence>
<evidence type="ECO:0000256" key="9">
    <source>
        <dbReference type="ARBA" id="ARBA00022989"/>
    </source>
</evidence>
<keyword evidence="6" id="KW-0479">Metal-binding</keyword>
<dbReference type="GO" id="GO:0004222">
    <property type="term" value="F:metalloendopeptidase activity"/>
    <property type="evidence" value="ECO:0007669"/>
    <property type="project" value="InterPro"/>
</dbReference>
<evidence type="ECO:0000256" key="12">
    <source>
        <dbReference type="SAM" id="Phobius"/>
    </source>
</evidence>
<organism evidence="14">
    <name type="scientific">Candidatus Methanomethylicus mesodigestus</name>
    <dbReference type="NCBI Taxonomy" id="1867258"/>
    <lineage>
        <taxon>Archaea</taxon>
        <taxon>Thermoproteota</taxon>
        <taxon>Methanosuratincolia</taxon>
        <taxon>Candidatus Methanomethylicales</taxon>
        <taxon>Candidatus Methanomethylicaceae</taxon>
        <taxon>Candidatus Methanomethylicus</taxon>
    </lineage>
</organism>
<dbReference type="Gene3D" id="3.30.2010.10">
    <property type="entry name" value="Metalloproteases ('zincins'), catalytic domain"/>
    <property type="match status" value="1"/>
</dbReference>
<feature type="transmembrane region" description="Helical" evidence="12">
    <location>
        <begin position="179"/>
        <end position="199"/>
    </location>
</feature>
<dbReference type="InterPro" id="IPR001915">
    <property type="entry name" value="Peptidase_M48"/>
</dbReference>
<evidence type="ECO:0000256" key="10">
    <source>
        <dbReference type="ARBA" id="ARBA00023049"/>
    </source>
</evidence>
<dbReference type="PANTHER" id="PTHR43221">
    <property type="entry name" value="PROTEASE HTPX"/>
    <property type="match status" value="1"/>
</dbReference>
<dbReference type="CDD" id="cd07329">
    <property type="entry name" value="M56_like"/>
    <property type="match status" value="1"/>
</dbReference>
<proteinExistence type="predicted"/>
<evidence type="ECO:0000256" key="7">
    <source>
        <dbReference type="ARBA" id="ARBA00022801"/>
    </source>
</evidence>
<keyword evidence="10" id="KW-0482">Metalloprotease</keyword>
<dbReference type="InterPro" id="IPR050083">
    <property type="entry name" value="HtpX_protease"/>
</dbReference>
<feature type="transmembrane region" description="Helical" evidence="12">
    <location>
        <begin position="379"/>
        <end position="399"/>
    </location>
</feature>
<keyword evidence="4" id="KW-0645">Protease</keyword>
<keyword evidence="5 12" id="KW-0812">Transmembrane</keyword>
<comment type="cofactor">
    <cofactor evidence="1">
        <name>Zn(2+)</name>
        <dbReference type="ChEBI" id="CHEBI:29105"/>
    </cofactor>
</comment>
<dbReference type="GO" id="GO:0046872">
    <property type="term" value="F:metal ion binding"/>
    <property type="evidence" value="ECO:0007669"/>
    <property type="project" value="UniProtKB-KW"/>
</dbReference>
<evidence type="ECO:0000256" key="4">
    <source>
        <dbReference type="ARBA" id="ARBA00022670"/>
    </source>
</evidence>
<keyword evidence="11 12" id="KW-0472">Membrane</keyword>
<sequence>MSSEGTASSGLPDQSHDWRRTSSIEIKIPPDQIGPLIDFIINILERNTYLSQLSKSSVEGGALLQYRLTSQEGEILDVAVKFQQDRVYLYYAPYPPDSIKEKDYQSLDMEMETLIRSYFQDQSKASLYLVFSPKMNLLPASKEKGLKKLLASVVFGNMLYFFIMILFIGIVLYQFFLEYTPLILVSIMFIIVLFANKLIAARGEFDITSENPSIHIAELRMKRNEFNQVIKSCMPKIGEIKKRIYDSTLALGNELDEQTIIRALNEFGSVCTPEFVKIKTVNVYNIVKDLSKKFNFKEPRITLLNVLPPNAAATGVSPKRATVLVTSGLIASMDDSEIMGVLAHEFSHVKARDPLVLLTLATIEYFTRVYIFGNYFINFGLLALFAYMFFSFTVLFFIAKFLEARADLDAAVYTGQPRALASSLRKLGLWKYQSRAYEIVNSTEWLKWDTHPPLYYRIRTLEKEGIQNTKHTFITAAKGCVRGFIDSLKGK</sequence>
<keyword evidence="3" id="KW-1003">Cell membrane</keyword>
<accession>A0A7C3EW46</accession>
<name>A0A7C3EW46_9CREN</name>
<dbReference type="Pfam" id="PF01435">
    <property type="entry name" value="Peptidase_M48"/>
    <property type="match status" value="1"/>
</dbReference>
<comment type="caution">
    <text evidence="14">The sequence shown here is derived from an EMBL/GenBank/DDBJ whole genome shotgun (WGS) entry which is preliminary data.</text>
</comment>
<protein>
    <recommendedName>
        <fullName evidence="13">Peptidase M48 domain-containing protein</fullName>
    </recommendedName>
</protein>
<dbReference type="AlphaFoldDB" id="A0A7C3EW46"/>
<gene>
    <name evidence="14" type="ORF">ENS19_03210</name>
</gene>
<feature type="domain" description="Peptidase M48" evidence="13">
    <location>
        <begin position="282"/>
        <end position="463"/>
    </location>
</feature>
<evidence type="ECO:0000256" key="5">
    <source>
        <dbReference type="ARBA" id="ARBA00022692"/>
    </source>
</evidence>
<evidence type="ECO:0000256" key="11">
    <source>
        <dbReference type="ARBA" id="ARBA00023136"/>
    </source>
</evidence>